<evidence type="ECO:0000256" key="4">
    <source>
        <dbReference type="ARBA" id="ARBA00016436"/>
    </source>
</evidence>
<dbReference type="GO" id="GO:0009245">
    <property type="term" value="P:lipid A biosynthetic process"/>
    <property type="evidence" value="ECO:0007669"/>
    <property type="project" value="UniProtKB-UniRule"/>
</dbReference>
<dbReference type="GO" id="GO:0009029">
    <property type="term" value="F:lipid-A 4'-kinase activity"/>
    <property type="evidence" value="ECO:0007669"/>
    <property type="project" value="UniProtKB-UniRule"/>
</dbReference>
<keyword evidence="9 13" id="KW-0418">Kinase</keyword>
<dbReference type="RefSeq" id="WP_044225373.1">
    <property type="nucleotide sequence ID" value="NZ_JRYR02000001.1"/>
</dbReference>
<dbReference type="InterPro" id="IPR003758">
    <property type="entry name" value="LpxK"/>
</dbReference>
<evidence type="ECO:0000256" key="12">
    <source>
        <dbReference type="ARBA" id="ARBA00029757"/>
    </source>
</evidence>
<dbReference type="EMBL" id="JRYR02000001">
    <property type="protein sequence ID" value="OHX65469.1"/>
    <property type="molecule type" value="Genomic_DNA"/>
</dbReference>
<evidence type="ECO:0000256" key="10">
    <source>
        <dbReference type="ARBA" id="ARBA00022840"/>
    </source>
</evidence>
<evidence type="ECO:0000256" key="9">
    <source>
        <dbReference type="ARBA" id="ARBA00022777"/>
    </source>
</evidence>
<evidence type="ECO:0000256" key="8">
    <source>
        <dbReference type="ARBA" id="ARBA00022741"/>
    </source>
</evidence>
<keyword evidence="15" id="KW-1185">Reference proteome</keyword>
<dbReference type="UniPathway" id="UPA00359">
    <property type="reaction ID" value="UER00482"/>
</dbReference>
<comment type="function">
    <text evidence="1 13">Transfers the gamma-phosphate of ATP to the 4'-position of a tetraacyldisaccharide 1-phosphate intermediate (termed DS-1-P) to form tetraacyldisaccharide 1,4'-bis-phosphate (lipid IVA).</text>
</comment>
<evidence type="ECO:0000256" key="13">
    <source>
        <dbReference type="HAMAP-Rule" id="MF_00409"/>
    </source>
</evidence>
<keyword evidence="11 13" id="KW-0443">Lipid metabolism</keyword>
<dbReference type="GO" id="GO:0005886">
    <property type="term" value="C:plasma membrane"/>
    <property type="evidence" value="ECO:0007669"/>
    <property type="project" value="TreeGrafter"/>
</dbReference>
<evidence type="ECO:0000256" key="3">
    <source>
        <dbReference type="ARBA" id="ARBA00012071"/>
    </source>
</evidence>
<dbReference type="PANTHER" id="PTHR42724:SF1">
    <property type="entry name" value="TETRAACYLDISACCHARIDE 4'-KINASE, MITOCHONDRIAL-RELATED"/>
    <property type="match status" value="1"/>
</dbReference>
<evidence type="ECO:0000313" key="15">
    <source>
        <dbReference type="Proteomes" id="UP000179797"/>
    </source>
</evidence>
<evidence type="ECO:0000256" key="6">
    <source>
        <dbReference type="ARBA" id="ARBA00022556"/>
    </source>
</evidence>
<evidence type="ECO:0000256" key="2">
    <source>
        <dbReference type="ARBA" id="ARBA00004870"/>
    </source>
</evidence>
<dbReference type="OrthoDB" id="9766423at2"/>
<dbReference type="GO" id="GO:0005524">
    <property type="term" value="F:ATP binding"/>
    <property type="evidence" value="ECO:0007669"/>
    <property type="project" value="UniProtKB-UniRule"/>
</dbReference>
<reference evidence="14 15" key="1">
    <citation type="journal article" date="2012" name="Int. J. Syst. Evol. Microbiol.">
        <title>Flammeovirga pacifica sp. nov., isolated from deep-sea sediment.</title>
        <authorList>
            <person name="Xu H."/>
            <person name="Fu Y."/>
            <person name="Yang N."/>
            <person name="Ding Z."/>
            <person name="Lai Q."/>
            <person name="Zeng R."/>
        </authorList>
    </citation>
    <scope>NUCLEOTIDE SEQUENCE [LARGE SCALE GENOMIC DNA]</scope>
    <source>
        <strain evidence="15">DSM 24597 / LMG 26175 / WPAGA1</strain>
    </source>
</reference>
<evidence type="ECO:0000256" key="1">
    <source>
        <dbReference type="ARBA" id="ARBA00002274"/>
    </source>
</evidence>
<proteinExistence type="inferred from homology"/>
<evidence type="ECO:0000256" key="7">
    <source>
        <dbReference type="ARBA" id="ARBA00022679"/>
    </source>
</evidence>
<comment type="similarity">
    <text evidence="13">Belongs to the LpxK family.</text>
</comment>
<dbReference type="GO" id="GO:0009244">
    <property type="term" value="P:lipopolysaccharide core region biosynthetic process"/>
    <property type="evidence" value="ECO:0007669"/>
    <property type="project" value="TreeGrafter"/>
</dbReference>
<keyword evidence="10 13" id="KW-0067">ATP-binding</keyword>
<evidence type="ECO:0000256" key="11">
    <source>
        <dbReference type="ARBA" id="ARBA00023098"/>
    </source>
</evidence>
<keyword evidence="7 13" id="KW-0808">Transferase</keyword>
<evidence type="ECO:0000256" key="5">
    <source>
        <dbReference type="ARBA" id="ARBA00022516"/>
    </source>
</evidence>
<sequence>MEFILKPLSKIYDAITHQRNKSYDSKPFKTVKFDLPIISVGNLSVGGTGKTPFVEFLIERLKDKYSLGILSRGYGRKTKGAIIADENSTAKIIGDEPMQYHGKYKDIQVVVSELRVLGVPLFEEVDLIILDDAFQHRAIHRDLNIMLSDYNKPFFEDHVLPYGRLRERKEGAGRADIIIFTKCPSSISETSVNHYKIETNNYTNAKIFFAEIKYGDFYGLHSNKKIDITDDITLLTSIANTDPLLSYLNENKLNVSKHYKFRDHYSFTEKTIQRIENEIKEGVVLITEKDAAKLKPITKTSHLKFVVIPIEPKILFHKEEELVNLIQNGINSKEV</sequence>
<organism evidence="14 15">
    <name type="scientific">Flammeovirga pacifica</name>
    <dbReference type="NCBI Taxonomy" id="915059"/>
    <lineage>
        <taxon>Bacteria</taxon>
        <taxon>Pseudomonadati</taxon>
        <taxon>Bacteroidota</taxon>
        <taxon>Cytophagia</taxon>
        <taxon>Cytophagales</taxon>
        <taxon>Flammeovirgaceae</taxon>
        <taxon>Flammeovirga</taxon>
    </lineage>
</organism>
<keyword evidence="8 13" id="KW-0547">Nucleotide-binding</keyword>
<dbReference type="STRING" id="915059.NH26_03455"/>
<dbReference type="InterPro" id="IPR027417">
    <property type="entry name" value="P-loop_NTPase"/>
</dbReference>
<dbReference type="Pfam" id="PF02606">
    <property type="entry name" value="LpxK"/>
    <property type="match status" value="1"/>
</dbReference>
<dbReference type="EC" id="2.7.1.130" evidence="3 13"/>
<dbReference type="HAMAP" id="MF_00409">
    <property type="entry name" value="LpxK"/>
    <property type="match status" value="1"/>
</dbReference>
<keyword evidence="5 13" id="KW-0444">Lipid biosynthesis</keyword>
<evidence type="ECO:0000313" key="14">
    <source>
        <dbReference type="EMBL" id="OHX65469.1"/>
    </source>
</evidence>
<comment type="caution">
    <text evidence="14">The sequence shown here is derived from an EMBL/GenBank/DDBJ whole genome shotgun (WGS) entry which is preliminary data.</text>
</comment>
<dbReference type="AlphaFoldDB" id="A0A1S1YWR5"/>
<name>A0A1S1YWR5_FLAPC</name>
<comment type="pathway">
    <text evidence="2 13">Glycolipid biosynthesis; lipid IV(A) biosynthesis; lipid IV(A) from (3R)-3-hydroxytetradecanoyl-[acyl-carrier-protein] and UDP-N-acetyl-alpha-D-glucosamine: step 6/6.</text>
</comment>
<dbReference type="SUPFAM" id="SSF52540">
    <property type="entry name" value="P-loop containing nucleoside triphosphate hydrolases"/>
    <property type="match status" value="1"/>
</dbReference>
<gene>
    <name evidence="13" type="primary">lpxK</name>
    <name evidence="14" type="ORF">NH26_03455</name>
</gene>
<dbReference type="Proteomes" id="UP000179797">
    <property type="component" value="Unassembled WGS sequence"/>
</dbReference>
<dbReference type="PANTHER" id="PTHR42724">
    <property type="entry name" value="TETRAACYLDISACCHARIDE 4'-KINASE"/>
    <property type="match status" value="1"/>
</dbReference>
<protein>
    <recommendedName>
        <fullName evidence="4 13">Tetraacyldisaccharide 4'-kinase</fullName>
        <ecNumber evidence="3 13">2.7.1.130</ecNumber>
    </recommendedName>
    <alternativeName>
        <fullName evidence="12 13">Lipid A 4'-kinase</fullName>
    </alternativeName>
</protein>
<keyword evidence="6 13" id="KW-0441">Lipid A biosynthesis</keyword>
<comment type="catalytic activity">
    <reaction evidence="13">
        <text>a lipid A disaccharide + ATP = a lipid IVA + ADP + H(+)</text>
        <dbReference type="Rhea" id="RHEA:67840"/>
        <dbReference type="ChEBI" id="CHEBI:15378"/>
        <dbReference type="ChEBI" id="CHEBI:30616"/>
        <dbReference type="ChEBI" id="CHEBI:176343"/>
        <dbReference type="ChEBI" id="CHEBI:176425"/>
        <dbReference type="ChEBI" id="CHEBI:456216"/>
        <dbReference type="EC" id="2.7.1.130"/>
    </reaction>
</comment>
<feature type="binding site" evidence="13">
    <location>
        <begin position="44"/>
        <end position="51"/>
    </location>
    <ligand>
        <name>ATP</name>
        <dbReference type="ChEBI" id="CHEBI:30616"/>
    </ligand>
</feature>
<accession>A0A1S1YWR5</accession>
<dbReference type="NCBIfam" id="TIGR00682">
    <property type="entry name" value="lpxK"/>
    <property type="match status" value="1"/>
</dbReference>